<gene>
    <name evidence="4" type="primary">infC</name>
    <name evidence="9" type="ORF">CWE10_17325</name>
</gene>
<dbReference type="GO" id="GO:0043022">
    <property type="term" value="F:ribosome binding"/>
    <property type="evidence" value="ECO:0007669"/>
    <property type="project" value="UniProtKB-ARBA"/>
</dbReference>
<dbReference type="Proteomes" id="UP000732377">
    <property type="component" value="Unassembled WGS sequence"/>
</dbReference>
<dbReference type="NCBIfam" id="TIGR00168">
    <property type="entry name" value="infC"/>
    <property type="match status" value="1"/>
</dbReference>
<dbReference type="GO" id="GO:0016020">
    <property type="term" value="C:membrane"/>
    <property type="evidence" value="ECO:0007669"/>
    <property type="project" value="TreeGrafter"/>
</dbReference>
<comment type="subunit">
    <text evidence="4 6">Monomer.</text>
</comment>
<evidence type="ECO:0000256" key="1">
    <source>
        <dbReference type="ARBA" id="ARBA00005439"/>
    </source>
</evidence>
<proteinExistence type="inferred from homology"/>
<evidence type="ECO:0000256" key="5">
    <source>
        <dbReference type="NCBIfam" id="TIGR00168"/>
    </source>
</evidence>
<dbReference type="FunFam" id="3.30.110.10:FF:000001">
    <property type="entry name" value="Translation initiation factor IF-3"/>
    <property type="match status" value="1"/>
</dbReference>
<dbReference type="Pfam" id="PF05198">
    <property type="entry name" value="IF3_N"/>
    <property type="match status" value="1"/>
</dbReference>
<feature type="domain" description="Translation initiation factor 3 C-terminal" evidence="7">
    <location>
        <begin position="74"/>
        <end position="159"/>
    </location>
</feature>
<dbReference type="Gene3D" id="3.30.110.10">
    <property type="entry name" value="Translation initiation factor 3 (IF-3), C-terminal domain"/>
    <property type="match status" value="1"/>
</dbReference>
<dbReference type="SUPFAM" id="SSF54364">
    <property type="entry name" value="Translation initiation factor IF3, N-terminal domain"/>
    <property type="match status" value="1"/>
</dbReference>
<evidence type="ECO:0000256" key="4">
    <source>
        <dbReference type="HAMAP-Rule" id="MF_00080"/>
    </source>
</evidence>
<dbReference type="InterPro" id="IPR019814">
    <property type="entry name" value="Translation_initiation_fac_3_N"/>
</dbReference>
<dbReference type="Gene3D" id="3.10.20.80">
    <property type="entry name" value="Translation initiation factor 3 (IF-3), N-terminal domain"/>
    <property type="match status" value="1"/>
</dbReference>
<evidence type="ECO:0000256" key="6">
    <source>
        <dbReference type="RuleBase" id="RU000646"/>
    </source>
</evidence>
<dbReference type="GO" id="GO:0005829">
    <property type="term" value="C:cytosol"/>
    <property type="evidence" value="ECO:0007669"/>
    <property type="project" value="TreeGrafter"/>
</dbReference>
<dbReference type="HAMAP" id="MF_00080">
    <property type="entry name" value="IF_3"/>
    <property type="match status" value="1"/>
</dbReference>
<evidence type="ECO:0000313" key="9">
    <source>
        <dbReference type="EMBL" id="MBY6277918.1"/>
    </source>
</evidence>
<dbReference type="PANTHER" id="PTHR10938">
    <property type="entry name" value="TRANSLATION INITIATION FACTOR IF-3"/>
    <property type="match status" value="1"/>
</dbReference>
<reference evidence="9" key="1">
    <citation type="submission" date="2017-11" db="EMBL/GenBank/DDBJ databases">
        <title>Three new genomes from thermophilic consortium.</title>
        <authorList>
            <person name="Quaggio R."/>
            <person name="Amgarten D."/>
            <person name="Setubal J.C."/>
        </authorList>
    </citation>
    <scope>NUCLEOTIDE SEQUENCE</scope>
    <source>
        <strain evidence="9">ZCTH01-B2</strain>
    </source>
</reference>
<dbReference type="PANTHER" id="PTHR10938:SF0">
    <property type="entry name" value="TRANSLATION INITIATION FACTOR IF-3, MITOCHONDRIAL"/>
    <property type="match status" value="1"/>
</dbReference>
<dbReference type="FunFam" id="3.10.20.80:FF:000001">
    <property type="entry name" value="Translation initiation factor IF-3"/>
    <property type="match status" value="1"/>
</dbReference>
<dbReference type="GO" id="GO:0032790">
    <property type="term" value="P:ribosome disassembly"/>
    <property type="evidence" value="ECO:0007669"/>
    <property type="project" value="TreeGrafter"/>
</dbReference>
<dbReference type="AlphaFoldDB" id="A0A953IBE0"/>
<dbReference type="InterPro" id="IPR001288">
    <property type="entry name" value="Translation_initiation_fac_3"/>
</dbReference>
<evidence type="ECO:0000259" key="8">
    <source>
        <dbReference type="Pfam" id="PF05198"/>
    </source>
</evidence>
<sequence length="173" mass="20009">MVRAREVRLIDENGEQLGVFSSREAFRIAQERGLDLVEVAPNAKPPVCKLMDYGRYKYEQAKREREARKKQKVITIKEVKMRPNIDDHDFAVRQRQAESFLRDGDKVKATIMFRGREVVHAQLGKEVLDRLLETVKDICVVERPPRLEGRNMIMILAPKANLEPKAAQQGQEK</sequence>
<accession>A0A953IBE0</accession>
<keyword evidence="3 4" id="KW-0648">Protein biosynthesis</keyword>
<evidence type="ECO:0000259" key="7">
    <source>
        <dbReference type="Pfam" id="PF00707"/>
    </source>
</evidence>
<comment type="function">
    <text evidence="4 6">IF-3 binds to the 30S ribosomal subunit and shifts the equilibrium between 70S ribosomes and their 50S and 30S subunits in favor of the free subunits, thus enhancing the availability of 30S subunits on which protein synthesis initiation begins.</text>
</comment>
<evidence type="ECO:0000313" key="10">
    <source>
        <dbReference type="Proteomes" id="UP000732377"/>
    </source>
</evidence>
<dbReference type="PROSITE" id="PS00938">
    <property type="entry name" value="IF3"/>
    <property type="match status" value="1"/>
</dbReference>
<feature type="domain" description="Translation initiation factor 3 N-terminal" evidence="8">
    <location>
        <begin position="2"/>
        <end position="67"/>
    </location>
</feature>
<evidence type="ECO:0000256" key="2">
    <source>
        <dbReference type="ARBA" id="ARBA00022540"/>
    </source>
</evidence>
<dbReference type="Pfam" id="PF00707">
    <property type="entry name" value="IF3_C"/>
    <property type="match status" value="1"/>
</dbReference>
<dbReference type="SUPFAM" id="SSF55200">
    <property type="entry name" value="Translation initiation factor IF3, C-terminal domain"/>
    <property type="match status" value="1"/>
</dbReference>
<dbReference type="InterPro" id="IPR036787">
    <property type="entry name" value="T_IF-3_N_sf"/>
</dbReference>
<evidence type="ECO:0000256" key="3">
    <source>
        <dbReference type="ARBA" id="ARBA00022917"/>
    </source>
</evidence>
<dbReference type="EMBL" id="PIUK01000280">
    <property type="protein sequence ID" value="MBY6277918.1"/>
    <property type="molecule type" value="Genomic_DNA"/>
</dbReference>
<dbReference type="InterPro" id="IPR019813">
    <property type="entry name" value="Translation_initiation_fac3_CS"/>
</dbReference>
<protein>
    <recommendedName>
        <fullName evidence="4 5">Translation initiation factor IF-3</fullName>
    </recommendedName>
</protein>
<comment type="caution">
    <text evidence="9">The sequence shown here is derived from an EMBL/GenBank/DDBJ whole genome shotgun (WGS) entry which is preliminary data.</text>
</comment>
<dbReference type="GO" id="GO:0003743">
    <property type="term" value="F:translation initiation factor activity"/>
    <property type="evidence" value="ECO:0007669"/>
    <property type="project" value="UniProtKB-UniRule"/>
</dbReference>
<comment type="similarity">
    <text evidence="1 4 6">Belongs to the IF-3 family.</text>
</comment>
<comment type="subcellular location">
    <subcellularLocation>
        <location evidence="4 6">Cytoplasm</location>
    </subcellularLocation>
</comment>
<keyword evidence="4" id="KW-0963">Cytoplasm</keyword>
<organism evidence="9 10">
    <name type="scientific">Symbiobacterium thermophilum</name>
    <dbReference type="NCBI Taxonomy" id="2734"/>
    <lineage>
        <taxon>Bacteria</taxon>
        <taxon>Bacillati</taxon>
        <taxon>Bacillota</taxon>
        <taxon>Clostridia</taxon>
        <taxon>Eubacteriales</taxon>
        <taxon>Symbiobacteriaceae</taxon>
        <taxon>Symbiobacterium</taxon>
    </lineage>
</organism>
<dbReference type="InterPro" id="IPR036788">
    <property type="entry name" value="T_IF-3_C_sf"/>
</dbReference>
<keyword evidence="2 4" id="KW-0396">Initiation factor</keyword>
<dbReference type="InterPro" id="IPR019815">
    <property type="entry name" value="Translation_initiation_fac_3_C"/>
</dbReference>
<name>A0A953IBE0_SYMTR</name>